<evidence type="ECO:0000313" key="2">
    <source>
        <dbReference type="EMBL" id="KXB01386.1"/>
    </source>
</evidence>
<keyword evidence="3" id="KW-1185">Reference proteome</keyword>
<organism evidence="2 3">
    <name type="scientific">candidate division MSBL1 archaeon SCGC-AAA259O05</name>
    <dbReference type="NCBI Taxonomy" id="1698271"/>
    <lineage>
        <taxon>Archaea</taxon>
        <taxon>Methanobacteriati</taxon>
        <taxon>Methanobacteriota</taxon>
        <taxon>candidate division MSBL1</taxon>
    </lineage>
</organism>
<comment type="caution">
    <text evidence="2">The sequence shown here is derived from an EMBL/GenBank/DDBJ whole genome shotgun (WGS) entry which is preliminary data.</text>
</comment>
<evidence type="ECO:0000313" key="3">
    <source>
        <dbReference type="Proteomes" id="UP000070344"/>
    </source>
</evidence>
<sequence>MRGENLNKWQVLIIIFVVLTVIVGIVIGGYYIISQEGTQQGSLVADLEINPSVVNVDGKYQVRSTLYHTVSIIQVEEVTLKLYKEEELYHAESKDPINWGYNT</sequence>
<reference evidence="2 3" key="1">
    <citation type="journal article" date="2016" name="Sci. Rep.">
        <title>Metabolic traits of an uncultured archaeal lineage -MSBL1- from brine pools of the Red Sea.</title>
        <authorList>
            <person name="Mwirichia R."/>
            <person name="Alam I."/>
            <person name="Rashid M."/>
            <person name="Vinu M."/>
            <person name="Ba-Alawi W."/>
            <person name="Anthony Kamau A."/>
            <person name="Kamanda Ngugi D."/>
            <person name="Goker M."/>
            <person name="Klenk H.P."/>
            <person name="Bajic V."/>
            <person name="Stingl U."/>
        </authorList>
    </citation>
    <scope>NUCLEOTIDE SEQUENCE [LARGE SCALE GENOMIC DNA]</scope>
    <source>
        <strain evidence="2">SCGC-AAA259O05</strain>
    </source>
</reference>
<proteinExistence type="predicted"/>
<dbReference type="Proteomes" id="UP000070344">
    <property type="component" value="Unassembled WGS sequence"/>
</dbReference>
<keyword evidence="1" id="KW-0812">Transmembrane</keyword>
<keyword evidence="1" id="KW-1133">Transmembrane helix</keyword>
<name>A0A133V4Q9_9EURY</name>
<feature type="transmembrane region" description="Helical" evidence="1">
    <location>
        <begin position="12"/>
        <end position="33"/>
    </location>
</feature>
<dbReference type="EMBL" id="LHXV01000014">
    <property type="protein sequence ID" value="KXB01386.1"/>
    <property type="molecule type" value="Genomic_DNA"/>
</dbReference>
<keyword evidence="1" id="KW-0472">Membrane</keyword>
<gene>
    <name evidence="2" type="ORF">AKJ41_01690</name>
</gene>
<dbReference type="AlphaFoldDB" id="A0A133V4Q9"/>
<protein>
    <submittedName>
        <fullName evidence="2">Uncharacterized protein</fullName>
    </submittedName>
</protein>
<accession>A0A133V4Q9</accession>
<evidence type="ECO:0000256" key="1">
    <source>
        <dbReference type="SAM" id="Phobius"/>
    </source>
</evidence>